<evidence type="ECO:0000256" key="2">
    <source>
        <dbReference type="ARBA" id="ARBA00009431"/>
    </source>
</evidence>
<evidence type="ECO:0000256" key="7">
    <source>
        <dbReference type="ARBA" id="ARBA00022801"/>
    </source>
</evidence>
<keyword evidence="5 10" id="KW-0645">Protease</keyword>
<evidence type="ECO:0000256" key="8">
    <source>
        <dbReference type="ARBA" id="ARBA00023157"/>
    </source>
</evidence>
<evidence type="ECO:0000256" key="10">
    <source>
        <dbReference type="RuleBase" id="RU361156"/>
    </source>
</evidence>
<dbReference type="GO" id="GO:0006508">
    <property type="term" value="P:proteolysis"/>
    <property type="evidence" value="ECO:0007669"/>
    <property type="project" value="UniProtKB-KW"/>
</dbReference>
<dbReference type="Pfam" id="PF00450">
    <property type="entry name" value="Peptidase_S10"/>
    <property type="match status" value="1"/>
</dbReference>
<evidence type="ECO:0000256" key="3">
    <source>
        <dbReference type="ARBA" id="ARBA00022525"/>
    </source>
</evidence>
<dbReference type="AlphaFoldDB" id="A0A8T3AWN8"/>
<dbReference type="InterPro" id="IPR033124">
    <property type="entry name" value="Ser_caboxypep_his_AS"/>
</dbReference>
<proteinExistence type="inferred from homology"/>
<organism evidence="11 12">
    <name type="scientific">Dendrobium nobile</name>
    <name type="common">Orchid</name>
    <dbReference type="NCBI Taxonomy" id="94219"/>
    <lineage>
        <taxon>Eukaryota</taxon>
        <taxon>Viridiplantae</taxon>
        <taxon>Streptophyta</taxon>
        <taxon>Embryophyta</taxon>
        <taxon>Tracheophyta</taxon>
        <taxon>Spermatophyta</taxon>
        <taxon>Magnoliopsida</taxon>
        <taxon>Liliopsida</taxon>
        <taxon>Asparagales</taxon>
        <taxon>Orchidaceae</taxon>
        <taxon>Epidendroideae</taxon>
        <taxon>Malaxideae</taxon>
        <taxon>Dendrobiinae</taxon>
        <taxon>Dendrobium</taxon>
    </lineage>
</organism>
<dbReference type="SMR" id="A0A8T3AWN8"/>
<dbReference type="PANTHER" id="PTHR11802:SF470">
    <property type="entry name" value="CARBOXYPEPTIDASE"/>
    <property type="match status" value="1"/>
</dbReference>
<dbReference type="PANTHER" id="PTHR11802">
    <property type="entry name" value="SERINE PROTEASE FAMILY S10 SERINE CARBOXYPEPTIDASE"/>
    <property type="match status" value="1"/>
</dbReference>
<protein>
    <recommendedName>
        <fullName evidence="10">Carboxypeptidase</fullName>
        <ecNumber evidence="10">3.4.16.-</ecNumber>
    </recommendedName>
</protein>
<dbReference type="FunFam" id="3.40.50.11320:FF:000001">
    <property type="entry name" value="Carboxypeptidase"/>
    <property type="match status" value="1"/>
</dbReference>
<accession>A0A8T3AWN8</accession>
<dbReference type="Proteomes" id="UP000829196">
    <property type="component" value="Unassembled WGS sequence"/>
</dbReference>
<keyword evidence="9" id="KW-0325">Glycoprotein</keyword>
<name>A0A8T3AWN8_DENNO</name>
<keyword evidence="6 10" id="KW-0732">Signal</keyword>
<evidence type="ECO:0000256" key="4">
    <source>
        <dbReference type="ARBA" id="ARBA00022645"/>
    </source>
</evidence>
<dbReference type="InterPro" id="IPR001563">
    <property type="entry name" value="Peptidase_S10"/>
</dbReference>
<evidence type="ECO:0000256" key="1">
    <source>
        <dbReference type="ARBA" id="ARBA00004613"/>
    </source>
</evidence>
<dbReference type="GO" id="GO:0005773">
    <property type="term" value="C:vacuole"/>
    <property type="evidence" value="ECO:0007669"/>
    <property type="project" value="TreeGrafter"/>
</dbReference>
<dbReference type="GO" id="GO:0005576">
    <property type="term" value="C:extracellular region"/>
    <property type="evidence" value="ECO:0007669"/>
    <property type="project" value="UniProtKB-SubCell"/>
</dbReference>
<gene>
    <name evidence="11" type="ORF">KFK09_019423</name>
</gene>
<dbReference type="EMBL" id="JAGYWB010000014">
    <property type="protein sequence ID" value="KAI0498535.1"/>
    <property type="molecule type" value="Genomic_DNA"/>
</dbReference>
<evidence type="ECO:0000256" key="6">
    <source>
        <dbReference type="ARBA" id="ARBA00022729"/>
    </source>
</evidence>
<dbReference type="Gene3D" id="3.40.50.1820">
    <property type="entry name" value="alpha/beta hydrolase"/>
    <property type="match status" value="1"/>
</dbReference>
<dbReference type="InterPro" id="IPR018202">
    <property type="entry name" value="Ser_caboxypep_ser_AS"/>
</dbReference>
<dbReference type="OrthoDB" id="443318at2759"/>
<keyword evidence="7 10" id="KW-0378">Hydrolase</keyword>
<dbReference type="GO" id="GO:0004185">
    <property type="term" value="F:serine-type carboxypeptidase activity"/>
    <property type="evidence" value="ECO:0007669"/>
    <property type="project" value="UniProtKB-UniRule"/>
</dbReference>
<evidence type="ECO:0000256" key="9">
    <source>
        <dbReference type="ARBA" id="ARBA00023180"/>
    </source>
</evidence>
<keyword evidence="4 10" id="KW-0121">Carboxypeptidase</keyword>
<evidence type="ECO:0000313" key="12">
    <source>
        <dbReference type="Proteomes" id="UP000829196"/>
    </source>
</evidence>
<dbReference type="PROSITE" id="PS00131">
    <property type="entry name" value="CARBOXYPEPT_SER_SER"/>
    <property type="match status" value="1"/>
</dbReference>
<keyword evidence="3" id="KW-0964">Secreted</keyword>
<evidence type="ECO:0000313" key="11">
    <source>
        <dbReference type="EMBL" id="KAI0498535.1"/>
    </source>
</evidence>
<dbReference type="SUPFAM" id="SSF53474">
    <property type="entry name" value="alpha/beta-Hydrolases"/>
    <property type="match status" value="1"/>
</dbReference>
<comment type="subcellular location">
    <subcellularLocation>
        <location evidence="1">Secreted</location>
    </subcellularLocation>
</comment>
<dbReference type="PROSITE" id="PS00560">
    <property type="entry name" value="CARBOXYPEPT_SER_HIS"/>
    <property type="match status" value="1"/>
</dbReference>
<dbReference type="Gene3D" id="6.10.250.940">
    <property type="match status" value="1"/>
</dbReference>
<sequence length="480" mass="53491">MRNSILFSLLFCFFLFSLCYSKPSHEATQLLKFTSSPKSLKILRDNWWNLIRNIHQFPVYVSSQDGQMEADKIEKLPGQPEDVKFDQYSGYVTVDPTKGRALFYYFVEAPQDSSSKPLVLWLNGGPGCSSLGAGAMRELGPFRVSSDGKTLYANEAAWNNVANVIFLESPAGVGFSYSNTSSDYQNTGDKSTADDTYTFLINWLERFPQYKNRDFFITGESYAGHYIPELAALILKNNAANKNTIIQLKGIAMGNAYVDGDTNDKATYDYLWSHALIADETYSNIQSNCNFSSSVSNSVCDEALTAAQNEVGNIDMYDIYAPLCSSSSNIKASVQPDPCASDYVDNYLNLAEVQKALHATVHLPYPWTACSDVIGYWNDAPATLLPTIQDLIDNGLRVWFYSGDQDSVVPVTSTRYSIEMLKLQVESQWKPWYTNDQVGGYVIGYKGLTLATVRGAGHLVPSYQPERALTMFSSFLKGKF</sequence>
<feature type="signal peptide" evidence="10">
    <location>
        <begin position="1"/>
        <end position="21"/>
    </location>
</feature>
<dbReference type="FunFam" id="3.40.50.1820:FF:000030">
    <property type="entry name" value="Carboxypeptidase"/>
    <property type="match status" value="1"/>
</dbReference>
<dbReference type="InterPro" id="IPR029058">
    <property type="entry name" value="AB_hydrolase_fold"/>
</dbReference>
<comment type="similarity">
    <text evidence="2 10">Belongs to the peptidase S10 family.</text>
</comment>
<comment type="caution">
    <text evidence="11">The sequence shown here is derived from an EMBL/GenBank/DDBJ whole genome shotgun (WGS) entry which is preliminary data.</text>
</comment>
<dbReference type="Gene3D" id="3.40.50.11320">
    <property type="match status" value="1"/>
</dbReference>
<dbReference type="PRINTS" id="PR00724">
    <property type="entry name" value="CRBOXYPTASEC"/>
</dbReference>
<keyword evidence="8" id="KW-1015">Disulfide bond</keyword>
<keyword evidence="12" id="KW-1185">Reference proteome</keyword>
<feature type="chain" id="PRO_5035965848" description="Carboxypeptidase" evidence="10">
    <location>
        <begin position="22"/>
        <end position="480"/>
    </location>
</feature>
<reference evidence="11" key="1">
    <citation type="journal article" date="2022" name="Front. Genet.">
        <title>Chromosome-Scale Assembly of the Dendrobium nobile Genome Provides Insights Into the Molecular Mechanism of the Biosynthesis of the Medicinal Active Ingredient of Dendrobium.</title>
        <authorList>
            <person name="Xu Q."/>
            <person name="Niu S.-C."/>
            <person name="Li K.-L."/>
            <person name="Zheng P.-J."/>
            <person name="Zhang X.-J."/>
            <person name="Jia Y."/>
            <person name="Liu Y."/>
            <person name="Niu Y.-X."/>
            <person name="Yu L.-H."/>
            <person name="Chen D.-F."/>
            <person name="Zhang G.-Q."/>
        </authorList>
    </citation>
    <scope>NUCLEOTIDE SEQUENCE</scope>
    <source>
        <tissue evidence="11">Leaf</tissue>
    </source>
</reference>
<dbReference type="EC" id="3.4.16.-" evidence="10"/>
<evidence type="ECO:0000256" key="5">
    <source>
        <dbReference type="ARBA" id="ARBA00022670"/>
    </source>
</evidence>